<accession>A0AC61QQD8</accession>
<dbReference type="Proteomes" id="UP000308886">
    <property type="component" value="Unassembled WGS sequence"/>
</dbReference>
<evidence type="ECO:0000313" key="2">
    <source>
        <dbReference type="Proteomes" id="UP000308886"/>
    </source>
</evidence>
<organism evidence="1 2">
    <name type="scientific">Palleniella muris</name>
    <dbReference type="NCBI Taxonomy" id="3038145"/>
    <lineage>
        <taxon>Bacteria</taxon>
        <taxon>Pseudomonadati</taxon>
        <taxon>Bacteroidota</taxon>
        <taxon>Bacteroidia</taxon>
        <taxon>Bacteroidales</taxon>
        <taxon>Prevotellaceae</taxon>
        <taxon>Palleniella</taxon>
    </lineage>
</organism>
<name>A0AC61QQD8_9BACT</name>
<proteinExistence type="predicted"/>
<keyword evidence="2" id="KW-1185">Reference proteome</keyword>
<reference evidence="1" key="1">
    <citation type="submission" date="2019-04" db="EMBL/GenBank/DDBJ databases">
        <title>Microbes associate with the intestines of laboratory mice.</title>
        <authorList>
            <person name="Navarre W."/>
            <person name="Wong E."/>
            <person name="Huang K."/>
            <person name="Tropini C."/>
            <person name="Ng K."/>
            <person name="Yu B."/>
        </authorList>
    </citation>
    <scope>NUCLEOTIDE SEQUENCE</scope>
    <source>
        <strain evidence="1">NM73_A23</strain>
    </source>
</reference>
<comment type="caution">
    <text evidence="1">The sequence shown here is derived from an EMBL/GenBank/DDBJ whole genome shotgun (WGS) entry which is preliminary data.</text>
</comment>
<sequence length="137" mass="15182">MVSATRSKVLSLCGVAFLLCSVTVSADEVMTKNADGTYVVRTTTICNARGHRKGTPVEVHIKNNEVKKVTALKNMETVSYFARIRKHLLPLYENLKVSKAKKLAEKQKVDGCTGATRSFTAVQKNIKAALDYYEKNK</sequence>
<gene>
    <name evidence="1" type="ORF">E5358_07630</name>
</gene>
<evidence type="ECO:0000313" key="1">
    <source>
        <dbReference type="EMBL" id="TGX82254.1"/>
    </source>
</evidence>
<protein>
    <submittedName>
        <fullName evidence="1">FMN-binding protein</fullName>
    </submittedName>
</protein>
<dbReference type="EMBL" id="SRZC01000011">
    <property type="protein sequence ID" value="TGX82254.1"/>
    <property type="molecule type" value="Genomic_DNA"/>
</dbReference>